<evidence type="ECO:0000256" key="6">
    <source>
        <dbReference type="ARBA" id="ARBA00022692"/>
    </source>
</evidence>
<evidence type="ECO:0000259" key="16">
    <source>
        <dbReference type="PROSITE" id="PS51998"/>
    </source>
</evidence>
<keyword evidence="9 14" id="KW-0472">Membrane</keyword>
<comment type="caution">
    <text evidence="12">Lacks conserved residue(s) required for the propagation of feature annotation.</text>
</comment>
<reference evidence="17 18" key="1">
    <citation type="submission" date="2023-04" db="EMBL/GenBank/DDBJ databases">
        <title>Genome of Basidiobolus ranarum AG-B5.</title>
        <authorList>
            <person name="Stajich J.E."/>
            <person name="Carter-House D."/>
            <person name="Gryganskyi A."/>
        </authorList>
    </citation>
    <scope>NUCLEOTIDE SEQUENCE [LARGE SCALE GENOMIC DNA]</scope>
    <source>
        <strain evidence="17 18">AG-B5</strain>
    </source>
</reference>
<evidence type="ECO:0000256" key="13">
    <source>
        <dbReference type="SAM" id="MobiDB-lite"/>
    </source>
</evidence>
<dbReference type="InterPro" id="IPR001609">
    <property type="entry name" value="Myosin_head_motor_dom-like"/>
</dbReference>
<keyword evidence="12" id="KW-0009">Actin-binding</keyword>
<dbReference type="InterPro" id="IPR027417">
    <property type="entry name" value="P-loop_NTPase"/>
</dbReference>
<keyword evidence="18" id="KW-1185">Reference proteome</keyword>
<gene>
    <name evidence="17" type="ORF">K7432_007902</name>
</gene>
<dbReference type="InterPro" id="IPR014876">
    <property type="entry name" value="DEK_C"/>
</dbReference>
<keyword evidence="11" id="KW-0325">Glycoprotein</keyword>
<feature type="transmembrane region" description="Helical" evidence="14">
    <location>
        <begin position="1606"/>
        <end position="1629"/>
    </location>
</feature>
<keyword evidence="12" id="KW-0067">ATP-binding</keyword>
<comment type="subcellular location">
    <subcellularLocation>
        <location evidence="1">Cell membrane</location>
        <topology evidence="1">Multi-pass membrane protein</topology>
    </subcellularLocation>
</comment>
<evidence type="ECO:0000313" key="18">
    <source>
        <dbReference type="Proteomes" id="UP001479436"/>
    </source>
</evidence>
<feature type="transmembrane region" description="Helical" evidence="14">
    <location>
        <begin position="895"/>
        <end position="917"/>
    </location>
</feature>
<dbReference type="Gene3D" id="3.40.850.10">
    <property type="entry name" value="Kinesin motor domain"/>
    <property type="match status" value="1"/>
</dbReference>
<dbReference type="PANTHER" id="PTHR22914">
    <property type="entry name" value="CHITIN SYNTHASE"/>
    <property type="match status" value="1"/>
</dbReference>
<dbReference type="InterPro" id="IPR029044">
    <property type="entry name" value="Nucleotide-diphossugar_trans"/>
</dbReference>
<evidence type="ECO:0000259" key="15">
    <source>
        <dbReference type="PROSITE" id="PS51456"/>
    </source>
</evidence>
<accession>A0ABR2VZM8</accession>
<evidence type="ECO:0000256" key="1">
    <source>
        <dbReference type="ARBA" id="ARBA00004651"/>
    </source>
</evidence>
<dbReference type="SUPFAM" id="SSF55856">
    <property type="entry name" value="Cytochrome b5-like heme/steroid binding domain"/>
    <property type="match status" value="1"/>
</dbReference>
<feature type="compositionally biased region" description="Basic and acidic residues" evidence="13">
    <location>
        <begin position="1786"/>
        <end position="1804"/>
    </location>
</feature>
<dbReference type="Proteomes" id="UP001479436">
    <property type="component" value="Unassembled WGS sequence"/>
</dbReference>
<dbReference type="Pfam" id="PF08766">
    <property type="entry name" value="DEK_C"/>
    <property type="match status" value="1"/>
</dbReference>
<keyword evidence="6 14" id="KW-0812">Transmembrane</keyword>
<dbReference type="EC" id="2.4.1.16" evidence="2"/>
<keyword evidence="5" id="KW-0808">Transferase</keyword>
<evidence type="ECO:0000256" key="7">
    <source>
        <dbReference type="ARBA" id="ARBA00022989"/>
    </source>
</evidence>
<dbReference type="Gene3D" id="1.10.10.60">
    <property type="entry name" value="Homeodomain-like"/>
    <property type="match status" value="1"/>
</dbReference>
<feature type="domain" description="DEK-C" evidence="16">
    <location>
        <begin position="1832"/>
        <end position="1887"/>
    </location>
</feature>
<evidence type="ECO:0000256" key="5">
    <source>
        <dbReference type="ARBA" id="ARBA00022679"/>
    </source>
</evidence>
<evidence type="ECO:0000256" key="2">
    <source>
        <dbReference type="ARBA" id="ARBA00012543"/>
    </source>
</evidence>
<dbReference type="CDD" id="cd04190">
    <property type="entry name" value="Chitin_synth_C"/>
    <property type="match status" value="1"/>
</dbReference>
<dbReference type="Pfam" id="PF00063">
    <property type="entry name" value="Myosin_head"/>
    <property type="match status" value="1"/>
</dbReference>
<evidence type="ECO:0000256" key="14">
    <source>
        <dbReference type="SAM" id="Phobius"/>
    </source>
</evidence>
<evidence type="ECO:0000256" key="10">
    <source>
        <dbReference type="ARBA" id="ARBA00023175"/>
    </source>
</evidence>
<dbReference type="Gene3D" id="1.20.120.720">
    <property type="entry name" value="Myosin VI head, motor domain, U50 subdomain"/>
    <property type="match status" value="1"/>
</dbReference>
<keyword evidence="7 14" id="KW-1133">Transmembrane helix</keyword>
<feature type="binding site" evidence="12">
    <location>
        <begin position="116"/>
        <end position="123"/>
    </location>
    <ligand>
        <name>ATP</name>
        <dbReference type="ChEBI" id="CHEBI:30616"/>
    </ligand>
</feature>
<dbReference type="SMART" id="SM00242">
    <property type="entry name" value="MYSc"/>
    <property type="match status" value="1"/>
</dbReference>
<feature type="transmembrane region" description="Helical" evidence="14">
    <location>
        <begin position="1545"/>
        <end position="1568"/>
    </location>
</feature>
<dbReference type="PRINTS" id="PR00193">
    <property type="entry name" value="MYOSINHEAVY"/>
</dbReference>
<keyword evidence="10 12" id="KW-0505">Motor protein</keyword>
<keyword evidence="8 12" id="KW-0518">Myosin</keyword>
<feature type="region of interest" description="Disordered" evidence="13">
    <location>
        <begin position="1757"/>
        <end position="1804"/>
    </location>
</feature>
<protein>
    <recommendedName>
        <fullName evidence="2">chitin synthase</fullName>
        <ecNumber evidence="2">2.4.1.16</ecNumber>
    </recommendedName>
</protein>
<dbReference type="PROSITE" id="PS51998">
    <property type="entry name" value="DEK_C"/>
    <property type="match status" value="1"/>
</dbReference>
<dbReference type="EMBL" id="JASJQH010007288">
    <property type="protein sequence ID" value="KAK9711336.1"/>
    <property type="molecule type" value="Genomic_DNA"/>
</dbReference>
<organism evidence="17 18">
    <name type="scientific">Basidiobolus ranarum</name>
    <dbReference type="NCBI Taxonomy" id="34480"/>
    <lineage>
        <taxon>Eukaryota</taxon>
        <taxon>Fungi</taxon>
        <taxon>Fungi incertae sedis</taxon>
        <taxon>Zoopagomycota</taxon>
        <taxon>Entomophthoromycotina</taxon>
        <taxon>Basidiobolomycetes</taxon>
        <taxon>Basidiobolales</taxon>
        <taxon>Basidiobolaceae</taxon>
        <taxon>Basidiobolus</taxon>
    </lineage>
</organism>
<proteinExistence type="inferred from homology"/>
<evidence type="ECO:0000256" key="11">
    <source>
        <dbReference type="ARBA" id="ARBA00023180"/>
    </source>
</evidence>
<dbReference type="InterPro" id="IPR036400">
    <property type="entry name" value="Cyt_B5-like_heme/steroid_sf"/>
</dbReference>
<evidence type="ECO:0000256" key="9">
    <source>
        <dbReference type="ARBA" id="ARBA00023136"/>
    </source>
</evidence>
<keyword evidence="12" id="KW-0547">Nucleotide-binding</keyword>
<comment type="caution">
    <text evidence="17">The sequence shown here is derived from an EMBL/GenBank/DDBJ whole genome shotgun (WGS) entry which is preliminary data.</text>
</comment>
<dbReference type="Gene3D" id="1.10.10.820">
    <property type="match status" value="1"/>
</dbReference>
<feature type="transmembrane region" description="Helical" evidence="14">
    <location>
        <begin position="1580"/>
        <end position="1599"/>
    </location>
</feature>
<dbReference type="Pfam" id="PF03142">
    <property type="entry name" value="Chitin_synth_2"/>
    <property type="match status" value="1"/>
</dbReference>
<keyword evidence="4" id="KW-0328">Glycosyltransferase</keyword>
<evidence type="ECO:0000256" key="12">
    <source>
        <dbReference type="PROSITE-ProRule" id="PRU00782"/>
    </source>
</evidence>
<dbReference type="InterPro" id="IPR036961">
    <property type="entry name" value="Kinesin_motor_dom_sf"/>
</dbReference>
<evidence type="ECO:0000256" key="3">
    <source>
        <dbReference type="ARBA" id="ARBA00022475"/>
    </source>
</evidence>
<dbReference type="SUPFAM" id="SSF53448">
    <property type="entry name" value="Nucleotide-diphospho-sugar transferases"/>
    <property type="match status" value="1"/>
</dbReference>
<sequence>MEAQDSQKMPRVIHSESEDLVSIPNISSDEITSTLYERYQKNILYTRIGAKVLLALASTKSAETQDSDELVKKYMEDYKDTGSQRNLLQPHIFQTVTDAYLNMRRTGFDQTIILSGESGSGKSYTKRLAFRMLLALRESSKKETYLINQITNATDILEAFGNAQTVHNENASQFGNYTEVQFNERGRVIGAKILDYMLEKSGLTANSKEKKNFHIFYYLYGGVTPEEKAQLQLNENLAFNYLESENLNSSNPRYNPENLNQLRRAFKSLGLNRKYQGQIFRLLSAILYLGNIAFVDHPTKVSEPASVKNVESLEIAAKFLGVEASSLESVLSNRTQLINGEICTIFLNSTQAESQRDILSRSLYSLLFSWLVEFLNTKLCSDSQNNFIGFVDLLGHQNSSVNAFQEFCVNFANERIFHYCTHYLLEYDIEEYAEQEVKIVPEVDFVDNTSCLYLFMKPQTGLFAILEKQTKNPTDKGVLQAFASNNEGHPNFTLPSESSDTNFIIQHYSGAVTYKITEFLEKNTEIIGPDFVGLFKGSAEFQPTTNSFVSGLFTEKSVTYENHPRNEKTIIAAQQSAIPRRQPSLRKPRKPESEKNTKKVSCVASQFQSALSELIESLRETEPWFVFCINPNVTESEEATVSTTKIGEQVLYLGLAKIAERKQVEFTSSLTHEEFVKRYEDILQVAGINVIPDFRQKCLSTKHIYEWSDKEMAVGKSKVYLCHDIWRVLEDSLRSKETENKQRRKAHESQALSQINDAHESQYDPRNIRLTSVYSYAPSFVASRPVDQQSLRSAQDDNRSYYSDDDYFERCGSESAVESEMFGSSKENLRSIELKKGFTLETEPIEEQEVISSQRKRWLCCTWGLTWWVPSFCLKACGKMKRPDIQIAWREKTALCIIIFFLCLFVLFFLIFFGQIICPRQYVYSDNELNAYNTKDTPYVSIRGEAFTLKDFNHRGVTSDEVIKAYAGRDIGQLLFPVQVSFMCDGRGEYGINPAVVLENYTDLNAQYHDYRYSKLGDNMKNFYQDNVMTLLRTKRLKGQMAHAPETVMEAARNQDRRWAIINNMVYDLNSYSRGQRYAIYPPNTIPSGPIDLDFMDPDLVTLFVVNKGEDITDRFNRLYSDNTVLRDKMKVCLQNLFYVGVVDTRNSAQCKFSNYVLLACSVFLGSVLLFKFLAALQMGSTREPEEQDKFVVCQVPCYTESEDSLRRTIDSLAVLKYDDKRKLLFIVADGMIVGGGNDRPTPRIVLDILGVDPSIDPEALAYKALGEGNNQLNMAKIYSGLYECSGHVVPYLVVVKVGKPTERSRPGNRGKRDSQLILMQFFNKVHFNKEMTPLELEMHHQIKNVIGVDPYFYEFVLMVDADTIVMNNSLTHMIACMLHDTKVMGICGETQLMNEKATFITMIQVYEYFISHHLNKAFESLFGSVTCLPGCFCMYRFRTPTKNQPLLVSNDVIDDYSENKVDTLHKKNLLSLGEDRYLTTLMLKHFNYNKMTFTPDAKCQTNAPDTWSVLLSQRRRWINSTVHNLAELLYLEKLCGFCCFSMRFVVFLDLLSTIIMPIQCIYLGYLIYKVVSDPSTVPLVSLLLLACIYGFQVFIFLLRRQWQHIGWMIVYLLSLPVFSMFLPVYSFWHFDDFSWGNTRVVLGEKGKVSHLSNEEKFDPSSIPLKKWTDYEQDLWEVGTVASHESKESRRTAGTHDSRVTYVSKFSRGFGEPPASVYGNQSIYAGHNSAYPSGIPSNYNNVSPSMYGGGGFMPHTPRTYDYERSPSPIPPRYSASPKSLVSRTSRSHEQIPRNSGIREARRGESAVDLHSHYRGSQLSLSPAISHEEHQDFPSDEDIVEEIRTILSNADLMAITKKQVRDDLSTHFHVDMNLKKDYVNSCIDMILQGKL</sequence>
<evidence type="ECO:0000313" key="17">
    <source>
        <dbReference type="EMBL" id="KAK9711336.1"/>
    </source>
</evidence>
<dbReference type="SUPFAM" id="SSF109715">
    <property type="entry name" value="DEK C-terminal domain"/>
    <property type="match status" value="1"/>
</dbReference>
<feature type="region of interest" description="Disordered" evidence="13">
    <location>
        <begin position="737"/>
        <end position="758"/>
    </location>
</feature>
<feature type="transmembrane region" description="Helical" evidence="14">
    <location>
        <begin position="1156"/>
        <end position="1175"/>
    </location>
</feature>
<name>A0ABR2VZM8_9FUNG</name>
<keyword evidence="3" id="KW-1003">Cell membrane</keyword>
<dbReference type="Gene3D" id="1.20.58.530">
    <property type="match status" value="1"/>
</dbReference>
<feature type="region of interest" description="Disordered" evidence="13">
    <location>
        <begin position="575"/>
        <end position="598"/>
    </location>
</feature>
<evidence type="ECO:0000256" key="4">
    <source>
        <dbReference type="ARBA" id="ARBA00022676"/>
    </source>
</evidence>
<dbReference type="PROSITE" id="PS51456">
    <property type="entry name" value="MYOSIN_MOTOR"/>
    <property type="match status" value="1"/>
</dbReference>
<dbReference type="SUPFAM" id="SSF52540">
    <property type="entry name" value="P-loop containing nucleoside triphosphate hydrolases"/>
    <property type="match status" value="1"/>
</dbReference>
<dbReference type="InterPro" id="IPR004835">
    <property type="entry name" value="Chitin_synth"/>
</dbReference>
<dbReference type="PANTHER" id="PTHR22914:SF13">
    <property type="entry name" value="CHITIN SYNTHASE"/>
    <property type="match status" value="1"/>
</dbReference>
<feature type="domain" description="Myosin motor" evidence="15">
    <location>
        <begin position="15"/>
        <end position="734"/>
    </location>
</feature>
<evidence type="ECO:0000256" key="8">
    <source>
        <dbReference type="ARBA" id="ARBA00023123"/>
    </source>
</evidence>
<comment type="similarity">
    <text evidence="12">Belongs to the TRAFAC class myosin-kinesin ATPase superfamily. Myosin family.</text>
</comment>